<dbReference type="PANTHER" id="PTHR35936">
    <property type="entry name" value="MEMBRANE-BOUND LYTIC MUREIN TRANSGLYCOSYLASE F"/>
    <property type="match status" value="1"/>
</dbReference>
<dbReference type="AlphaFoldDB" id="A0A2P7BQW0"/>
<protein>
    <submittedName>
        <fullName evidence="4">Quinoprotein dehydrogenase-associated putative ABC transporter substrate-binding protein</fullName>
    </submittedName>
</protein>
<dbReference type="EMBL" id="PGGO01000007">
    <property type="protein sequence ID" value="PSH68851.1"/>
    <property type="molecule type" value="Genomic_DNA"/>
</dbReference>
<dbReference type="InterPro" id="IPR001638">
    <property type="entry name" value="Solute-binding_3/MltF_N"/>
</dbReference>
<dbReference type="SMART" id="SM00062">
    <property type="entry name" value="PBPb"/>
    <property type="match status" value="1"/>
</dbReference>
<evidence type="ECO:0000256" key="2">
    <source>
        <dbReference type="SAM" id="SignalP"/>
    </source>
</evidence>
<reference evidence="5" key="1">
    <citation type="submission" date="2017-11" db="EMBL/GenBank/DDBJ databases">
        <authorList>
            <person name="Kuznetsova I."/>
            <person name="Sazanova A."/>
            <person name="Chirak E."/>
            <person name="Safronova V."/>
            <person name="Willems A."/>
        </authorList>
    </citation>
    <scope>NUCLEOTIDE SEQUENCE [LARGE SCALE GENOMIC DNA]</scope>
    <source>
        <strain evidence="5">STM 196</strain>
    </source>
</reference>
<feature type="chain" id="PRO_5015159380" evidence="2">
    <location>
        <begin position="41"/>
        <end position="298"/>
    </location>
</feature>
<gene>
    <name evidence="4" type="ORF">CU102_11270</name>
</gene>
<dbReference type="Proteomes" id="UP000241444">
    <property type="component" value="Unassembled WGS sequence"/>
</dbReference>
<evidence type="ECO:0000313" key="4">
    <source>
        <dbReference type="EMBL" id="PSH68851.1"/>
    </source>
</evidence>
<sequence>MRKHHAWVDKMIRHGRSLVKWIGRCMVVAAVAAVPSDVLAQGAGLGAAGELVDPDVLRVCADPSNMPFSDESGKGFENKLAELVAAKTGRKSVAYTWYPMATGFVRNTLRSNRCDIIMGYAQGDELVQNTNAYYRSTYVMIYKKGSGLDGVDTIEDTKLAGKKIGVVAGTPPAANLAAVGYMRNVHPYPLMVDTRLAPSMADVMLKELLSGVIDVAILWGPMAGYYAKEIDPNLTTVPLVKEKSGHMAYRITMGVRPSDQEWKRTLNKVIRENQSEINKILLEYQVPLIDENNKPITQ</sequence>
<dbReference type="InterPro" id="IPR022448">
    <property type="entry name" value="Quinoprotein_dehydrogenase"/>
</dbReference>
<accession>A0A2P7BQW0</accession>
<evidence type="ECO:0000256" key="1">
    <source>
        <dbReference type="ARBA" id="ARBA00022729"/>
    </source>
</evidence>
<dbReference type="NCBIfam" id="TIGR03871">
    <property type="entry name" value="ABC_peri_MoxJ_2"/>
    <property type="match status" value="1"/>
</dbReference>
<organism evidence="4 5">
    <name type="scientific">Phyllobacterium brassicacearum</name>
    <dbReference type="NCBI Taxonomy" id="314235"/>
    <lineage>
        <taxon>Bacteria</taxon>
        <taxon>Pseudomonadati</taxon>
        <taxon>Pseudomonadota</taxon>
        <taxon>Alphaproteobacteria</taxon>
        <taxon>Hyphomicrobiales</taxon>
        <taxon>Phyllobacteriaceae</taxon>
        <taxon>Phyllobacterium</taxon>
    </lineage>
</organism>
<name>A0A2P7BQW0_9HYPH</name>
<comment type="caution">
    <text evidence="4">The sequence shown here is derived from an EMBL/GenBank/DDBJ whole genome shotgun (WGS) entry which is preliminary data.</text>
</comment>
<evidence type="ECO:0000313" key="5">
    <source>
        <dbReference type="Proteomes" id="UP000241444"/>
    </source>
</evidence>
<dbReference type="OrthoDB" id="176845at2"/>
<dbReference type="Gene3D" id="3.40.190.10">
    <property type="entry name" value="Periplasmic binding protein-like II"/>
    <property type="match status" value="2"/>
</dbReference>
<dbReference type="PANTHER" id="PTHR35936:SF17">
    <property type="entry name" value="ARGININE-BINDING EXTRACELLULAR PROTEIN ARTP"/>
    <property type="match status" value="1"/>
</dbReference>
<dbReference type="SUPFAM" id="SSF53850">
    <property type="entry name" value="Periplasmic binding protein-like II"/>
    <property type="match status" value="1"/>
</dbReference>
<dbReference type="Pfam" id="PF00497">
    <property type="entry name" value="SBP_bac_3"/>
    <property type="match status" value="1"/>
</dbReference>
<proteinExistence type="predicted"/>
<feature type="domain" description="Solute-binding protein family 3/N-terminal" evidence="3">
    <location>
        <begin position="56"/>
        <end position="288"/>
    </location>
</feature>
<evidence type="ECO:0000259" key="3">
    <source>
        <dbReference type="SMART" id="SM00062"/>
    </source>
</evidence>
<keyword evidence="1 2" id="KW-0732">Signal</keyword>
<keyword evidence="5" id="KW-1185">Reference proteome</keyword>
<feature type="signal peptide" evidence="2">
    <location>
        <begin position="1"/>
        <end position="40"/>
    </location>
</feature>